<protein>
    <submittedName>
        <fullName evidence="2">Hin recombinase</fullName>
    </submittedName>
</protein>
<dbReference type="InterPro" id="IPR009057">
    <property type="entry name" value="Homeodomain-like_sf"/>
</dbReference>
<dbReference type="SUPFAM" id="SSF46689">
    <property type="entry name" value="Homeodomain-like"/>
    <property type="match status" value="1"/>
</dbReference>
<dbReference type="Gene3D" id="1.10.10.60">
    <property type="entry name" value="Homeodomain-like"/>
    <property type="match status" value="1"/>
</dbReference>
<accession>A0AAW4J948</accession>
<dbReference type="CDD" id="cd00569">
    <property type="entry name" value="HTH_Hin_like"/>
    <property type="match status" value="1"/>
</dbReference>
<feature type="non-terminal residue" evidence="2">
    <location>
        <position position="1"/>
    </location>
</feature>
<name>A0AAW4J948_ACIHA</name>
<dbReference type="AlphaFoldDB" id="A0AAW4J948"/>
<dbReference type="InterPro" id="IPR006120">
    <property type="entry name" value="Resolvase_HTH_dom"/>
</dbReference>
<dbReference type="GO" id="GO:0003677">
    <property type="term" value="F:DNA binding"/>
    <property type="evidence" value="ECO:0007669"/>
    <property type="project" value="InterPro"/>
</dbReference>
<gene>
    <name evidence="2" type="ORF">J5N55_15590</name>
</gene>
<sequence>KGRKPSLTPEQVALLHQRLESGDYKTKRALAKEFGISAPTLYRYQ</sequence>
<comment type="caution">
    <text evidence="2">The sequence shown here is derived from an EMBL/GenBank/DDBJ whole genome shotgun (WGS) entry which is preliminary data.</text>
</comment>
<evidence type="ECO:0000313" key="2">
    <source>
        <dbReference type="EMBL" id="MBO3659497.1"/>
    </source>
</evidence>
<dbReference type="EMBL" id="JAGFOT010000023">
    <property type="protein sequence ID" value="MBO3659497.1"/>
    <property type="molecule type" value="Genomic_DNA"/>
</dbReference>
<dbReference type="Pfam" id="PF02796">
    <property type="entry name" value="HTH_7"/>
    <property type="match status" value="1"/>
</dbReference>
<proteinExistence type="predicted"/>
<organism evidence="2 3">
    <name type="scientific">Acinetobacter haemolyticus</name>
    <dbReference type="NCBI Taxonomy" id="29430"/>
    <lineage>
        <taxon>Bacteria</taxon>
        <taxon>Pseudomonadati</taxon>
        <taxon>Pseudomonadota</taxon>
        <taxon>Gammaproteobacteria</taxon>
        <taxon>Moraxellales</taxon>
        <taxon>Moraxellaceae</taxon>
        <taxon>Acinetobacter</taxon>
    </lineage>
</organism>
<reference evidence="2" key="1">
    <citation type="submission" date="2021-03" db="EMBL/GenBank/DDBJ databases">
        <title>Acinetobacter spp. whole-genome sequenced from Terengganu.</title>
        <authorList>
            <person name="Mohd Rani F."/>
        </authorList>
    </citation>
    <scope>NUCLEOTIDE SEQUENCE</scope>
    <source>
        <strain evidence="2">AC1502</strain>
    </source>
</reference>
<dbReference type="RefSeq" id="WP_135897992.1">
    <property type="nucleotide sequence ID" value="NZ_JAGFOT010000023.1"/>
</dbReference>
<evidence type="ECO:0000313" key="3">
    <source>
        <dbReference type="Proteomes" id="UP000670925"/>
    </source>
</evidence>
<evidence type="ECO:0000259" key="1">
    <source>
        <dbReference type="Pfam" id="PF02796"/>
    </source>
</evidence>
<dbReference type="Proteomes" id="UP000670925">
    <property type="component" value="Unassembled WGS sequence"/>
</dbReference>
<feature type="domain" description="Resolvase HTH" evidence="1">
    <location>
        <begin position="2"/>
        <end position="44"/>
    </location>
</feature>
<dbReference type="GO" id="GO:0000150">
    <property type="term" value="F:DNA strand exchange activity"/>
    <property type="evidence" value="ECO:0007669"/>
    <property type="project" value="InterPro"/>
</dbReference>